<dbReference type="VEuPathDB" id="AmoebaDB:ENU1_154230"/>
<gene>
    <name evidence="1" type="ORF">ENU1_154230</name>
</gene>
<dbReference type="EMBL" id="JH928266">
    <property type="protein sequence ID" value="EKE38760.1"/>
    <property type="molecule type" value="Genomic_DNA"/>
</dbReference>
<organism evidence="1 2">
    <name type="scientific">Entamoeba nuttalli (strain P19)</name>
    <name type="common">Amoeba</name>
    <dbReference type="NCBI Taxonomy" id="1076696"/>
    <lineage>
        <taxon>Eukaryota</taxon>
        <taxon>Amoebozoa</taxon>
        <taxon>Evosea</taxon>
        <taxon>Archamoebae</taxon>
        <taxon>Mastigamoebida</taxon>
        <taxon>Entamoebidae</taxon>
        <taxon>Entamoeba</taxon>
    </lineage>
</organism>
<keyword evidence="1" id="KW-0418">Kinase</keyword>
<dbReference type="InterPro" id="IPR042236">
    <property type="entry name" value="PI3K_accessory_sf"/>
</dbReference>
<accession>K2HRV6</accession>
<feature type="non-terminal residue" evidence="1">
    <location>
        <position position="96"/>
    </location>
</feature>
<proteinExistence type="predicted"/>
<dbReference type="Gene3D" id="1.25.40.70">
    <property type="entry name" value="Phosphatidylinositol 3-kinase, accessory domain (PIK)"/>
    <property type="match status" value="1"/>
</dbReference>
<reference evidence="1 2" key="1">
    <citation type="submission" date="2011-11" db="EMBL/GenBank/DDBJ databases">
        <authorList>
            <person name="Hannick L."/>
            <person name="Karamycheva S."/>
            <person name="Lorenzi H."/>
            <person name="Caler E."/>
        </authorList>
    </citation>
    <scope>NUCLEOTIDE SEQUENCE [LARGE SCALE GENOMIC DNA]</scope>
    <source>
        <strain evidence="1 2">P19</strain>
    </source>
</reference>
<dbReference type="GeneID" id="20075082"/>
<evidence type="ECO:0000313" key="2">
    <source>
        <dbReference type="Proteomes" id="UP000006769"/>
    </source>
</evidence>
<protein>
    <submittedName>
        <fullName evidence="1">Phosphatidylinositol 3-kinase 1, putative</fullName>
    </submittedName>
</protein>
<dbReference type="RefSeq" id="XP_008858904.1">
    <property type="nucleotide sequence ID" value="XM_008860682.1"/>
</dbReference>
<keyword evidence="1" id="KW-0808">Transferase</keyword>
<sequence length="96" mass="11022">MMCCENTSPETCKLHYCVIEFDKPIKMDTFIGTEEEMNVPINTSQKLEVSDTKIFKEAVEADPLTVLSQENCRLLWKYRYLVEKTKPGSLARLVSA</sequence>
<dbReference type="GO" id="GO:0016301">
    <property type="term" value="F:kinase activity"/>
    <property type="evidence" value="ECO:0007669"/>
    <property type="project" value="UniProtKB-KW"/>
</dbReference>
<dbReference type="Proteomes" id="UP000006769">
    <property type="component" value="Unassembled WGS sequence"/>
</dbReference>
<evidence type="ECO:0000313" key="1">
    <source>
        <dbReference type="EMBL" id="EKE38760.1"/>
    </source>
</evidence>
<dbReference type="AlphaFoldDB" id="K2HRV6"/>
<name>K2HRV6_ENTNP</name>